<dbReference type="Gene3D" id="1.10.533.10">
    <property type="entry name" value="Death Domain, Fas"/>
    <property type="match status" value="2"/>
</dbReference>
<dbReference type="PANTHER" id="PTHR15077:SF9">
    <property type="entry name" value="C-TERMINAL OF ROC (COR) DOMAIN-CONTAINING PROTEIN"/>
    <property type="match status" value="1"/>
</dbReference>
<dbReference type="EMBL" id="GG666512">
    <property type="protein sequence ID" value="EEN60506.1"/>
    <property type="molecule type" value="Genomic_DNA"/>
</dbReference>
<dbReference type="SUPFAM" id="SSF47986">
    <property type="entry name" value="DEATH domain"/>
    <property type="match status" value="1"/>
</dbReference>
<feature type="domain" description="Death" evidence="1">
    <location>
        <begin position="46"/>
        <end position="114"/>
    </location>
</feature>
<evidence type="ECO:0000259" key="1">
    <source>
        <dbReference type="PROSITE" id="PS50017"/>
    </source>
</evidence>
<dbReference type="AlphaFoldDB" id="C3YGJ6"/>
<dbReference type="Gene3D" id="2.60.220.30">
    <property type="match status" value="1"/>
</dbReference>
<dbReference type="SMART" id="SM00005">
    <property type="entry name" value="DEATH"/>
    <property type="match status" value="1"/>
</dbReference>
<dbReference type="InterPro" id="IPR000488">
    <property type="entry name" value="Death_dom"/>
</dbReference>
<gene>
    <name evidence="2" type="ORF">BRAFLDRAFT_79206</name>
</gene>
<evidence type="ECO:0000313" key="2">
    <source>
        <dbReference type="EMBL" id="EEN60506.1"/>
    </source>
</evidence>
<reference evidence="2" key="1">
    <citation type="journal article" date="2008" name="Nature">
        <title>The amphioxus genome and the evolution of the chordate karyotype.</title>
        <authorList>
            <consortium name="US DOE Joint Genome Institute (JGI-PGF)"/>
            <person name="Putnam N.H."/>
            <person name="Butts T."/>
            <person name="Ferrier D.E.K."/>
            <person name="Furlong R.F."/>
            <person name="Hellsten U."/>
            <person name="Kawashima T."/>
            <person name="Robinson-Rechavi M."/>
            <person name="Shoguchi E."/>
            <person name="Terry A."/>
            <person name="Yu J.-K."/>
            <person name="Benito-Gutierrez E.L."/>
            <person name="Dubchak I."/>
            <person name="Garcia-Fernandez J."/>
            <person name="Gibson-Brown J.J."/>
            <person name="Grigoriev I.V."/>
            <person name="Horton A.C."/>
            <person name="de Jong P.J."/>
            <person name="Jurka J."/>
            <person name="Kapitonov V.V."/>
            <person name="Kohara Y."/>
            <person name="Kuroki Y."/>
            <person name="Lindquist E."/>
            <person name="Lucas S."/>
            <person name="Osoegawa K."/>
            <person name="Pennacchio L.A."/>
            <person name="Salamov A.A."/>
            <person name="Satou Y."/>
            <person name="Sauka-Spengler T."/>
            <person name="Schmutz J."/>
            <person name="Shin-I T."/>
            <person name="Toyoda A."/>
            <person name="Bronner-Fraser M."/>
            <person name="Fujiyama A."/>
            <person name="Holland L.Z."/>
            <person name="Holland P.W.H."/>
            <person name="Satoh N."/>
            <person name="Rokhsar D.S."/>
        </authorList>
    </citation>
    <scope>NUCLEOTIDE SEQUENCE [LARGE SCALE GENOMIC DNA]</scope>
    <source>
        <strain evidence="2">S238N-H82</strain>
        <tissue evidence="2">Testes</tissue>
    </source>
</reference>
<dbReference type="PANTHER" id="PTHR15077">
    <property type="entry name" value="FAS-ASSOCIATING DEATH DOMAIN-CONTAINING PROTEIN FADD"/>
    <property type="match status" value="1"/>
</dbReference>
<dbReference type="eggNOG" id="ENOG502SZY4">
    <property type="taxonomic scope" value="Eukaryota"/>
</dbReference>
<dbReference type="InterPro" id="IPR011029">
    <property type="entry name" value="DEATH-like_dom_sf"/>
</dbReference>
<protein>
    <recommendedName>
        <fullName evidence="1">Death domain-containing protein</fullName>
    </recommendedName>
</protein>
<accession>C3YGJ6</accession>
<dbReference type="GO" id="GO:0007165">
    <property type="term" value="P:signal transduction"/>
    <property type="evidence" value="ECO:0007669"/>
    <property type="project" value="InterPro"/>
</dbReference>
<organism>
    <name type="scientific">Branchiostoma floridae</name>
    <name type="common">Florida lancelet</name>
    <name type="synonym">Amphioxus</name>
    <dbReference type="NCBI Taxonomy" id="7739"/>
    <lineage>
        <taxon>Eukaryota</taxon>
        <taxon>Metazoa</taxon>
        <taxon>Chordata</taxon>
        <taxon>Cephalochordata</taxon>
        <taxon>Leptocardii</taxon>
        <taxon>Amphioxiformes</taxon>
        <taxon>Branchiostomatidae</taxon>
        <taxon>Branchiostoma</taxon>
    </lineage>
</organism>
<dbReference type="Pfam" id="PF00531">
    <property type="entry name" value="Death"/>
    <property type="match status" value="1"/>
</dbReference>
<proteinExistence type="predicted"/>
<dbReference type="CDD" id="cd01670">
    <property type="entry name" value="Death"/>
    <property type="match status" value="1"/>
</dbReference>
<dbReference type="PROSITE" id="PS50017">
    <property type="entry name" value="DEATH_DOMAIN"/>
    <property type="match status" value="1"/>
</dbReference>
<sequence>MAYNESFGEELKENVKLAHREHGHEEKDKGVNRYFNCIKDETRKGWRDLARHLEFTRTDINTIGAKHPSDASCCLDMLEVWQKRRGSAATIDVLIDALYEAELHTVVDSLRIKYPDFQQILNTIASRLDESDVQLLLRVWSARTGNREHLEINTADELMEAMVKSGCIAKGDLGKLEKDMIAAGISFPTVVQGIPGALQRDTTITVSIVDIPGILRGEEGVSWTSGYPWSLGDDACPRELLDKMLFSPAVEVNLHGAKLSQPVELETLRPPGSGDMECLLLKHYRGKGWEDITDTTKHQIYPDKVSIFLRTFCPVYPSWTDETGRVRDTMVDALSEKTLDCTFSAYIMPVPDTNLAHFHVVCRDRDVKTDEYHEGFRLCGSNKAMCCLFDYDEIDVTEGGISSRE</sequence>
<dbReference type="InterPro" id="IPR016729">
    <property type="entry name" value="FADD"/>
</dbReference>
<dbReference type="InParanoid" id="C3YGJ6"/>
<name>C3YGJ6_BRAFL</name>